<proteinExistence type="predicted"/>
<dbReference type="GO" id="GO:0042438">
    <property type="term" value="P:melanin biosynthetic process"/>
    <property type="evidence" value="ECO:0007669"/>
    <property type="project" value="InterPro"/>
</dbReference>
<gene>
    <name evidence="1" type="ORF">NDR86_10480</name>
</gene>
<dbReference type="InterPro" id="IPR010928">
    <property type="entry name" value="MelC1"/>
</dbReference>
<dbReference type="Pfam" id="PF06236">
    <property type="entry name" value="MelC1"/>
    <property type="match status" value="1"/>
</dbReference>
<accession>A0A9X2E8Z2</accession>
<name>A0A9X2E8Z2_9NOCA</name>
<dbReference type="Proteomes" id="UP001139157">
    <property type="component" value="Unassembled WGS sequence"/>
</dbReference>
<dbReference type="AlphaFoldDB" id="A0A9X2E8Z2"/>
<dbReference type="Gene3D" id="3.30.1880.10">
    <property type="entry name" value="protein ne1242 domain like"/>
    <property type="match status" value="1"/>
</dbReference>
<reference evidence="1" key="1">
    <citation type="submission" date="2022-06" db="EMBL/GenBank/DDBJ databases">
        <title>Novel species in genus nocardia.</title>
        <authorList>
            <person name="Li F."/>
        </authorList>
    </citation>
    <scope>NUCLEOTIDE SEQUENCE</scope>
    <source>
        <strain evidence="1">CDC141</strain>
    </source>
</reference>
<dbReference type="InterPro" id="IPR023199">
    <property type="entry name" value="GriE/MELC1_sf"/>
</dbReference>
<dbReference type="EMBL" id="JAMRXG010000004">
    <property type="protein sequence ID" value="MCM6773896.1"/>
    <property type="molecule type" value="Genomic_DNA"/>
</dbReference>
<sequence>MTDTTHPDHPHDEVYEEVYRGRRIRIETDPDADPATETAFTVHIDGRPLHLMRMASGAHISSVCHYIPHRDPIRVARAAVDEMKVGGLAPHHSHPHA</sequence>
<evidence type="ECO:0000313" key="1">
    <source>
        <dbReference type="EMBL" id="MCM6773896.1"/>
    </source>
</evidence>
<comment type="caution">
    <text evidence="1">The sequence shown here is derived from an EMBL/GenBank/DDBJ whole genome shotgun (WGS) entry which is preliminary data.</text>
</comment>
<keyword evidence="2" id="KW-1185">Reference proteome</keyword>
<dbReference type="RefSeq" id="WP_251910973.1">
    <property type="nucleotide sequence ID" value="NZ_JAMRXG010000004.1"/>
</dbReference>
<dbReference type="GO" id="GO:0005507">
    <property type="term" value="F:copper ion binding"/>
    <property type="evidence" value="ECO:0007669"/>
    <property type="project" value="InterPro"/>
</dbReference>
<protein>
    <submittedName>
        <fullName evidence="1">Tyrosinase cofactor</fullName>
    </submittedName>
</protein>
<organism evidence="1 2">
    <name type="scientific">Nocardia pulmonis</name>
    <dbReference type="NCBI Taxonomy" id="2951408"/>
    <lineage>
        <taxon>Bacteria</taxon>
        <taxon>Bacillati</taxon>
        <taxon>Actinomycetota</taxon>
        <taxon>Actinomycetes</taxon>
        <taxon>Mycobacteriales</taxon>
        <taxon>Nocardiaceae</taxon>
        <taxon>Nocardia</taxon>
    </lineage>
</organism>
<evidence type="ECO:0000313" key="2">
    <source>
        <dbReference type="Proteomes" id="UP001139157"/>
    </source>
</evidence>